<comment type="caution">
    <text evidence="1">The sequence shown here is derived from an EMBL/GenBank/DDBJ whole genome shotgun (WGS) entry which is preliminary data.</text>
</comment>
<feature type="non-terminal residue" evidence="1">
    <location>
        <position position="106"/>
    </location>
</feature>
<organism evidence="1 2">
    <name type="scientific">Candidatus Dojkabacteria bacterium</name>
    <dbReference type="NCBI Taxonomy" id="2099670"/>
    <lineage>
        <taxon>Bacteria</taxon>
        <taxon>Candidatus Dojkabacteria</taxon>
    </lineage>
</organism>
<sequence length="106" mass="12106">MNNDNKGQNYMKRIELVSKASSIALPQSYYRYAIYECWKCNKDIIVFTWPSKNETWTGSKPVGIPIPSTIKKTLSKTVGDEYWANTCPYCSSLQGDFYLYGEPDGP</sequence>
<dbReference type="Proteomes" id="UP000782843">
    <property type="component" value="Unassembled WGS sequence"/>
</dbReference>
<dbReference type="AlphaFoldDB" id="A0A955L448"/>
<reference evidence="1" key="2">
    <citation type="journal article" date="2021" name="Microbiome">
        <title>Successional dynamics and alternative stable states in a saline activated sludge microbial community over 9 years.</title>
        <authorList>
            <person name="Wang Y."/>
            <person name="Ye J."/>
            <person name="Ju F."/>
            <person name="Liu L."/>
            <person name="Boyd J.A."/>
            <person name="Deng Y."/>
            <person name="Parks D.H."/>
            <person name="Jiang X."/>
            <person name="Yin X."/>
            <person name="Woodcroft B.J."/>
            <person name="Tyson G.W."/>
            <person name="Hugenholtz P."/>
            <person name="Polz M.F."/>
            <person name="Zhang T."/>
        </authorList>
    </citation>
    <scope>NUCLEOTIDE SEQUENCE</scope>
    <source>
        <strain evidence="1">HKST-UBA10</strain>
    </source>
</reference>
<evidence type="ECO:0000313" key="2">
    <source>
        <dbReference type="Proteomes" id="UP000782843"/>
    </source>
</evidence>
<reference evidence="1" key="1">
    <citation type="submission" date="2020-04" db="EMBL/GenBank/DDBJ databases">
        <authorList>
            <person name="Zhang T."/>
        </authorList>
    </citation>
    <scope>NUCLEOTIDE SEQUENCE</scope>
    <source>
        <strain evidence="1">HKST-UBA10</strain>
    </source>
</reference>
<evidence type="ECO:0000313" key="1">
    <source>
        <dbReference type="EMBL" id="MCA9382509.1"/>
    </source>
</evidence>
<protein>
    <submittedName>
        <fullName evidence="1">Uncharacterized protein</fullName>
    </submittedName>
</protein>
<gene>
    <name evidence="1" type="ORF">KC660_03830</name>
</gene>
<name>A0A955L448_9BACT</name>
<dbReference type="EMBL" id="JAGQLG010000154">
    <property type="protein sequence ID" value="MCA9382509.1"/>
    <property type="molecule type" value="Genomic_DNA"/>
</dbReference>
<proteinExistence type="predicted"/>
<accession>A0A955L448</accession>